<dbReference type="GO" id="GO:0051750">
    <property type="term" value="F:delta(3,5)-delta(2,4)-dienoyl-CoA isomerase activity"/>
    <property type="evidence" value="ECO:0007669"/>
    <property type="project" value="TreeGrafter"/>
</dbReference>
<accession>A0A4U5NU91</accession>
<dbReference type="AlphaFoldDB" id="A0A4U5NU91"/>
<organism evidence="13 14">
    <name type="scientific">Steinernema carpocapsae</name>
    <name type="common">Entomopathogenic nematode</name>
    <dbReference type="NCBI Taxonomy" id="34508"/>
    <lineage>
        <taxon>Eukaryota</taxon>
        <taxon>Metazoa</taxon>
        <taxon>Ecdysozoa</taxon>
        <taxon>Nematoda</taxon>
        <taxon>Chromadorea</taxon>
        <taxon>Rhabditida</taxon>
        <taxon>Tylenchina</taxon>
        <taxon>Panagrolaimomorpha</taxon>
        <taxon>Strongyloidoidea</taxon>
        <taxon>Steinernematidae</taxon>
        <taxon>Steinernema</taxon>
    </lineage>
</organism>
<comment type="subcellular location">
    <subcellularLocation>
        <location evidence="1">Peroxisome</location>
    </subcellularLocation>
</comment>
<evidence type="ECO:0000256" key="6">
    <source>
        <dbReference type="ARBA" id="ARBA00023098"/>
    </source>
</evidence>
<evidence type="ECO:0000256" key="5">
    <source>
        <dbReference type="ARBA" id="ARBA00022990"/>
    </source>
</evidence>
<dbReference type="InterPro" id="IPR045002">
    <property type="entry name" value="Ech1-like"/>
</dbReference>
<dbReference type="SUPFAM" id="SSF52096">
    <property type="entry name" value="ClpP/crotonase"/>
    <property type="match status" value="1"/>
</dbReference>
<dbReference type="FunFam" id="1.10.12.10:FF:000004">
    <property type="entry name" value="Delta3,5-delta2,4-dienoyl-CoA isomerase"/>
    <property type="match status" value="1"/>
</dbReference>
<dbReference type="UniPathway" id="UPA00659"/>
<dbReference type="FunFam" id="3.90.226.10:FF:000024">
    <property type="entry name" value="Delta3,5-delta2,4-dienoyl-CoA isomerase"/>
    <property type="match status" value="1"/>
</dbReference>
<dbReference type="CDD" id="cd06558">
    <property type="entry name" value="crotonase-like"/>
    <property type="match status" value="1"/>
</dbReference>
<keyword evidence="7" id="KW-0576">Peroxisome</keyword>
<reference evidence="13 14" key="1">
    <citation type="journal article" date="2015" name="Genome Biol.">
        <title>Comparative genomics of Steinernema reveals deeply conserved gene regulatory networks.</title>
        <authorList>
            <person name="Dillman A.R."/>
            <person name="Macchietto M."/>
            <person name="Porter C.F."/>
            <person name="Rogers A."/>
            <person name="Williams B."/>
            <person name="Antoshechkin I."/>
            <person name="Lee M.M."/>
            <person name="Goodwin Z."/>
            <person name="Lu X."/>
            <person name="Lewis E.E."/>
            <person name="Goodrich-Blair H."/>
            <person name="Stock S.P."/>
            <person name="Adams B.J."/>
            <person name="Sternberg P.W."/>
            <person name="Mortazavi A."/>
        </authorList>
    </citation>
    <scope>NUCLEOTIDE SEQUENCE [LARGE SCALE GENOMIC DNA]</scope>
    <source>
        <strain evidence="13 14">ALL</strain>
    </source>
</reference>
<keyword evidence="6" id="KW-0443">Lipid metabolism</keyword>
<evidence type="ECO:0000256" key="7">
    <source>
        <dbReference type="ARBA" id="ARBA00023140"/>
    </source>
</evidence>
<dbReference type="Gene3D" id="1.10.12.10">
    <property type="entry name" value="Lyase 2-enoyl-coa Hydratase, Chain A, domain 2"/>
    <property type="match status" value="1"/>
</dbReference>
<evidence type="ECO:0000256" key="3">
    <source>
        <dbReference type="ARBA" id="ARBA00005254"/>
    </source>
</evidence>
<reference evidence="13 14" key="2">
    <citation type="journal article" date="2019" name="G3 (Bethesda)">
        <title>Hybrid Assembly of the Genome of the Entomopathogenic Nematode Steinernema carpocapsae Identifies the X-Chromosome.</title>
        <authorList>
            <person name="Serra L."/>
            <person name="Macchietto M."/>
            <person name="Macias-Munoz A."/>
            <person name="McGill C.J."/>
            <person name="Rodriguez I.M."/>
            <person name="Rodriguez B."/>
            <person name="Murad R."/>
            <person name="Mortazavi A."/>
        </authorList>
    </citation>
    <scope>NUCLEOTIDE SEQUENCE [LARGE SCALE GENOMIC DNA]</scope>
    <source>
        <strain evidence="13 14">ALL</strain>
    </source>
</reference>
<keyword evidence="14" id="KW-1185">Reference proteome</keyword>
<keyword evidence="8" id="KW-0413">Isomerase</keyword>
<protein>
    <recommendedName>
        <fullName evidence="12">Delta(3,5)-Delta(2,4)-dienoyl-CoA isomerase, mitochondrial</fullName>
    </recommendedName>
</protein>
<comment type="similarity">
    <text evidence="3">Belongs to the enoyl-CoA hydratase/isomerase family.</text>
</comment>
<dbReference type="Pfam" id="PF00378">
    <property type="entry name" value="ECH_1"/>
    <property type="match status" value="1"/>
</dbReference>
<sequence>MIQRKSYEYLLVTRPSQFVAHVQLNRPELKNAINHKMNEELGDVFEELSVDPDTRAIIISGCGKSFCAGIDLKESLNIVNSALEGEDAARMARRIREKFKESQKTLNAISECPKPIIAAIHGQCIGGGMDLIALSDIRYATTDAQFSMKEVDIAMTADPNTLSRLPRICGNESWIRELVFTARTFDAEEALQYDLILKVYDSHAEVIKGAERVSLTMSNRSPVAIQSAKTFMEYARDHSVEDSLRFSAAWNQSQLQTEDVHKAAQTALLDEQHQPQYSKL</sequence>
<evidence type="ECO:0000256" key="9">
    <source>
        <dbReference type="ARBA" id="ARBA00051408"/>
    </source>
</evidence>
<evidence type="ECO:0000256" key="4">
    <source>
        <dbReference type="ARBA" id="ARBA00022832"/>
    </source>
</evidence>
<name>A0A4U5NU91_STECR</name>
<comment type="catalytic activity">
    <reaction evidence="10">
        <text>(3E,5Z,8Z,11Z,14Z)-eicosapentaenoyl-CoA = (2E,4E,8Z,11Z,14Z)-eicosapentaenoyl-CoA</text>
        <dbReference type="Rhea" id="RHEA:45224"/>
        <dbReference type="ChEBI" id="CHEBI:85090"/>
        <dbReference type="ChEBI" id="CHEBI:85091"/>
    </reaction>
</comment>
<comment type="caution">
    <text evidence="13">The sequence shown here is derived from an EMBL/GenBank/DDBJ whole genome shotgun (WGS) entry which is preliminary data.</text>
</comment>
<comment type="catalytic activity">
    <reaction evidence="9">
        <text>(3E,5Z)-octadienoyl-CoA = (2E,4E)-octadienoyl-CoA</text>
        <dbReference type="Rhea" id="RHEA:45244"/>
        <dbReference type="ChEBI" id="CHEBI:62243"/>
        <dbReference type="ChEBI" id="CHEBI:85108"/>
    </reaction>
</comment>
<evidence type="ECO:0000256" key="11">
    <source>
        <dbReference type="ARBA" id="ARBA00055786"/>
    </source>
</evidence>
<dbReference type="PANTHER" id="PTHR43149:SF1">
    <property type="entry name" value="DELTA(3,5)-DELTA(2,4)-DIENOYL-COA ISOMERASE, MITOCHONDRIAL"/>
    <property type="match status" value="1"/>
</dbReference>
<evidence type="ECO:0000256" key="1">
    <source>
        <dbReference type="ARBA" id="ARBA00004275"/>
    </source>
</evidence>
<evidence type="ECO:0000313" key="14">
    <source>
        <dbReference type="Proteomes" id="UP000298663"/>
    </source>
</evidence>
<evidence type="ECO:0000256" key="12">
    <source>
        <dbReference type="ARBA" id="ARBA00071021"/>
    </source>
</evidence>
<dbReference type="GO" id="GO:0005739">
    <property type="term" value="C:mitochondrion"/>
    <property type="evidence" value="ECO:0007669"/>
    <property type="project" value="TreeGrafter"/>
</dbReference>
<dbReference type="GO" id="GO:0005777">
    <property type="term" value="C:peroxisome"/>
    <property type="evidence" value="ECO:0007669"/>
    <property type="project" value="UniProtKB-SubCell"/>
</dbReference>
<dbReference type="OrthoDB" id="14970at2759"/>
<dbReference type="InterPro" id="IPR029045">
    <property type="entry name" value="ClpP/crotonase-like_dom_sf"/>
</dbReference>
<keyword evidence="4" id="KW-0276">Fatty acid metabolism</keyword>
<evidence type="ECO:0000313" key="13">
    <source>
        <dbReference type="EMBL" id="TKR87077.1"/>
    </source>
</evidence>
<evidence type="ECO:0000256" key="2">
    <source>
        <dbReference type="ARBA" id="ARBA00005005"/>
    </source>
</evidence>
<dbReference type="InterPro" id="IPR014748">
    <property type="entry name" value="Enoyl-CoA_hydra_C"/>
</dbReference>
<evidence type="ECO:0000256" key="8">
    <source>
        <dbReference type="ARBA" id="ARBA00023235"/>
    </source>
</evidence>
<dbReference type="Gene3D" id="3.90.226.10">
    <property type="entry name" value="2-enoyl-CoA Hydratase, Chain A, domain 1"/>
    <property type="match status" value="1"/>
</dbReference>
<dbReference type="InterPro" id="IPR001753">
    <property type="entry name" value="Enoyl-CoA_hydra/iso"/>
</dbReference>
<comment type="pathway">
    <text evidence="2">Lipid metabolism; fatty acid beta-oxidation.</text>
</comment>
<dbReference type="PANTHER" id="PTHR43149">
    <property type="entry name" value="ENOYL-COA HYDRATASE"/>
    <property type="match status" value="1"/>
</dbReference>
<comment type="function">
    <text evidence="11">Isomerization of 3-trans,5-cis-dienoyl-CoA to 2-trans,4-trans-dienoyl-CoA.</text>
</comment>
<proteinExistence type="inferred from homology"/>
<dbReference type="EMBL" id="AZBU02000003">
    <property type="protein sequence ID" value="TKR87077.1"/>
    <property type="molecule type" value="Genomic_DNA"/>
</dbReference>
<dbReference type="Proteomes" id="UP000298663">
    <property type="component" value="Unassembled WGS sequence"/>
</dbReference>
<gene>
    <name evidence="13" type="ORF">L596_011543</name>
</gene>
<keyword evidence="5" id="KW-0007">Acetylation</keyword>
<dbReference type="STRING" id="34508.A0A4U5NU91"/>
<dbReference type="GO" id="GO:0006635">
    <property type="term" value="P:fatty acid beta-oxidation"/>
    <property type="evidence" value="ECO:0007669"/>
    <property type="project" value="UniProtKB-UniPathway"/>
</dbReference>
<evidence type="ECO:0000256" key="10">
    <source>
        <dbReference type="ARBA" id="ARBA00052809"/>
    </source>
</evidence>